<reference evidence="1" key="1">
    <citation type="submission" date="2020-06" db="EMBL/GenBank/DDBJ databases">
        <title>Draft genome of Bugula neritina, a colonial animal packing powerful symbionts and potential medicines.</title>
        <authorList>
            <person name="Rayko M."/>
        </authorList>
    </citation>
    <scope>NUCLEOTIDE SEQUENCE [LARGE SCALE GENOMIC DNA]</scope>
    <source>
        <strain evidence="1">Kwan_BN1</strain>
    </source>
</reference>
<name>A0A7J7JCW6_BUGNE</name>
<evidence type="ECO:0000313" key="2">
    <source>
        <dbReference type="Proteomes" id="UP000593567"/>
    </source>
</evidence>
<sequence>MGLLGSLVSPETIAKNTENLYNFTVSRQRLVNMGHQINGEVVNYKYWQTLKPTDTIHKENIPSKEAIEFERYLQMLEGENRLYEMGLAMKKANQEKSRDTVCSIEALVADTAYKRRREHDSKWYLTKDQLVDSEEDIRLDNMLATVELEPEYQPVIKKIELPVKNEENGIVQTQKL</sequence>
<dbReference type="Proteomes" id="UP000593567">
    <property type="component" value="Unassembled WGS sequence"/>
</dbReference>
<comment type="caution">
    <text evidence="1">The sequence shown here is derived from an EMBL/GenBank/DDBJ whole genome shotgun (WGS) entry which is preliminary data.</text>
</comment>
<organism evidence="1 2">
    <name type="scientific">Bugula neritina</name>
    <name type="common">Brown bryozoan</name>
    <name type="synonym">Sertularia neritina</name>
    <dbReference type="NCBI Taxonomy" id="10212"/>
    <lineage>
        <taxon>Eukaryota</taxon>
        <taxon>Metazoa</taxon>
        <taxon>Spiralia</taxon>
        <taxon>Lophotrochozoa</taxon>
        <taxon>Bryozoa</taxon>
        <taxon>Gymnolaemata</taxon>
        <taxon>Cheilostomatida</taxon>
        <taxon>Flustrina</taxon>
        <taxon>Buguloidea</taxon>
        <taxon>Bugulidae</taxon>
        <taxon>Bugula</taxon>
    </lineage>
</organism>
<dbReference type="AlphaFoldDB" id="A0A7J7JCW6"/>
<gene>
    <name evidence="1" type="ORF">EB796_018191</name>
</gene>
<evidence type="ECO:0000313" key="1">
    <source>
        <dbReference type="EMBL" id="KAF6023494.1"/>
    </source>
</evidence>
<dbReference type="EMBL" id="VXIV02002705">
    <property type="protein sequence ID" value="KAF6023494.1"/>
    <property type="molecule type" value="Genomic_DNA"/>
</dbReference>
<keyword evidence="2" id="KW-1185">Reference proteome</keyword>
<proteinExistence type="predicted"/>
<accession>A0A7J7JCW6</accession>
<protein>
    <submittedName>
        <fullName evidence="1">Uncharacterized protein</fullName>
    </submittedName>
</protein>